<dbReference type="PANTHER" id="PTHR13500">
    <property type="entry name" value="NUCLEOLAR PRERIBOSOMAL-ASSOCIATED PROTEIN 1"/>
    <property type="match status" value="1"/>
</dbReference>
<evidence type="ECO:0000313" key="4">
    <source>
        <dbReference type="EMBL" id="EDP44736.1"/>
    </source>
</evidence>
<dbReference type="InterPro" id="IPR039844">
    <property type="entry name" value="URB1"/>
</dbReference>
<proteinExistence type="predicted"/>
<evidence type="ECO:0000259" key="2">
    <source>
        <dbReference type="Pfam" id="PF16201"/>
    </source>
</evidence>
<protein>
    <recommendedName>
        <fullName evidence="6">Nucleolar pre-ribosomal-associated protein 1 C-terminal domain-containing protein</fullName>
    </recommendedName>
</protein>
<dbReference type="FunCoup" id="A8PWU2">
    <property type="interactions" value="84"/>
</dbReference>
<dbReference type="KEGG" id="mgl:MGL_1218"/>
<evidence type="ECO:0000259" key="1">
    <source>
        <dbReference type="Pfam" id="PF11707"/>
    </source>
</evidence>
<dbReference type="Pfam" id="PF16201">
    <property type="entry name" value="NopRA1"/>
    <property type="match status" value="1"/>
</dbReference>
<organism evidence="4 5">
    <name type="scientific">Malassezia globosa (strain ATCC MYA-4612 / CBS 7966)</name>
    <name type="common">Dandruff-associated fungus</name>
    <dbReference type="NCBI Taxonomy" id="425265"/>
    <lineage>
        <taxon>Eukaryota</taxon>
        <taxon>Fungi</taxon>
        <taxon>Dikarya</taxon>
        <taxon>Basidiomycota</taxon>
        <taxon>Ustilaginomycotina</taxon>
        <taxon>Malasseziomycetes</taxon>
        <taxon>Malasseziales</taxon>
        <taxon>Malasseziaceae</taxon>
        <taxon>Malassezia</taxon>
    </lineage>
</organism>
<dbReference type="VEuPathDB" id="FungiDB:MGL_1218"/>
<accession>A8PWU2</accession>
<comment type="caution">
    <text evidence="4">The sequence shown here is derived from an EMBL/GenBank/DDBJ whole genome shotgun (WGS) entry which is preliminary data.</text>
</comment>
<keyword evidence="5" id="KW-1185">Reference proteome</keyword>
<dbReference type="OMA" id="FDTHWDA"/>
<gene>
    <name evidence="4" type="ORF">MGL_1218</name>
</gene>
<dbReference type="RefSeq" id="XP_001731950.1">
    <property type="nucleotide sequence ID" value="XM_001731898.1"/>
</dbReference>
<dbReference type="InParanoid" id="A8PWU2"/>
<dbReference type="InterPro" id="IPR032436">
    <property type="entry name" value="URB1_C"/>
</dbReference>
<feature type="domain" description="URB1 central HEAT repeat" evidence="3">
    <location>
        <begin position="544"/>
        <end position="654"/>
    </location>
</feature>
<evidence type="ECO:0000313" key="5">
    <source>
        <dbReference type="Proteomes" id="UP000008837"/>
    </source>
</evidence>
<dbReference type="Proteomes" id="UP000008837">
    <property type="component" value="Unassembled WGS sequence"/>
</dbReference>
<feature type="domain" description="URB1 N-terminal" evidence="1">
    <location>
        <begin position="5"/>
        <end position="309"/>
    </location>
</feature>
<feature type="domain" description="URB1 C-terminal" evidence="2">
    <location>
        <begin position="1360"/>
        <end position="1586"/>
    </location>
</feature>
<dbReference type="InterPro" id="IPR021714">
    <property type="entry name" value="URB1_N"/>
</dbReference>
<dbReference type="InterPro" id="IPR059018">
    <property type="entry name" value="HEAT_URB1"/>
</dbReference>
<dbReference type="PANTHER" id="PTHR13500:SF0">
    <property type="entry name" value="NUCLEOLAR PRE-RIBOSOMAL-ASSOCIATED PROTEIN 1"/>
    <property type="match status" value="1"/>
</dbReference>
<dbReference type="Pfam" id="PF11707">
    <property type="entry name" value="Npa1"/>
    <property type="match status" value="1"/>
</dbReference>
<dbReference type="Pfam" id="PF26140">
    <property type="entry name" value="HEAT_URB1"/>
    <property type="match status" value="1"/>
</dbReference>
<dbReference type="OrthoDB" id="72892at2759"/>
<reference evidence="4 5" key="1">
    <citation type="journal article" date="2007" name="Proc. Natl. Acad. Sci. U.S.A.">
        <title>Dandruff-associated Malassezia genomes reveal convergent and divergent virulence traits shared with plant and human fungal pathogens.</title>
        <authorList>
            <person name="Xu J."/>
            <person name="Saunders C.W."/>
            <person name="Hu P."/>
            <person name="Grant R.A."/>
            <person name="Boekhout T."/>
            <person name="Kuramae E.E."/>
            <person name="Kronstad J.W."/>
            <person name="Deangelis Y.M."/>
            <person name="Reeder N.L."/>
            <person name="Johnstone K.R."/>
            <person name="Leland M."/>
            <person name="Fieno A.M."/>
            <person name="Begley W.M."/>
            <person name="Sun Y."/>
            <person name="Lacey M.P."/>
            <person name="Chaudhary T."/>
            <person name="Keough T."/>
            <person name="Chu L."/>
            <person name="Sears R."/>
            <person name="Yuan B."/>
            <person name="Dawson T.L.Jr."/>
        </authorList>
    </citation>
    <scope>NUCLEOTIDE SEQUENCE [LARGE SCALE GENOMIC DNA]</scope>
    <source>
        <strain evidence="5">ATCC MYA-4612 / CBS 7966</strain>
    </source>
</reference>
<dbReference type="GO" id="GO:0000466">
    <property type="term" value="P:maturation of 5.8S rRNA from tricistronic rRNA transcript (SSU-rRNA, 5.8S rRNA, LSU-rRNA)"/>
    <property type="evidence" value="ECO:0007669"/>
    <property type="project" value="TreeGrafter"/>
</dbReference>
<sequence length="1777" mass="196379">MRILVYQDLAQLLCLLSVHQPNHVHGDAIIARLLDPAAAWMSRLDASVMRAQNMRRDRAASQDAVCVLLALRLLTAMTMYARGKFAAGVWERIHWSSELHAKLASMRRRTSAARSGLEVSIYDMDIRTQYMACLLAMLTQSFHGSLKLAVLDLASTSDVWQGIFRGLVRDPAGIVRYVLLVLYEEVCKDVHVPQGVKAKFLGDHTCAALISLYTREAELVDGRASSTTVADLVHHFFLRIATQPGFGVCYADHGWYGRDGDGAVLHNKINLALLRKLDAVNDLRQQELALRICGACPELVGPFLSKTSIDVRADQAQCFMSIAFVGRVLQLPVPLPDRSTPPPHFAILQNTAPEPVCRALTKALSHTSALVQYYACTLYACVLERACAFRRIAQRKAHDADEQQGHGVWTQSLHALEWAWRTRLPDIEAVTPLLLSAQAMRREAALRVLALYLEAVPSAAFDTHWDAAQLLTQAFLLDTAPASSSPALHWDRVCQAHVLRMLRSSASAGLDIMARVPTPLARSPKPLLDAWLQALLPTDDAGPVHAEVLAFWDECLGRCSKTPYRYAERVREWALEDGDGATGSPTIVSPLLATLWEQACIRLQKDMWDEPQAARITAYMTRLCIALLRYGCAATPLRALSLKLAEVAPTHASDMCMLMKAACSVPSVPESVSIQDPILASRPDTYAEVIATLSHDDAPFMLHVWLQRLHPDASAGVLACLPLIAQTFDALDTWASQHHMSARALQQCLWQHPTTKTWLYAGDSDHVADAELFLARLVSFAVECASVGSGARDETKSTLACDESTSTTVSSTSSAVNLPAFDPAAYRACFALIFDTIVDRLSQCPTHPTWLACMTKLAPWASSEHLAQLVHVWPAMHQADEAQLRTLAVLVRHVQADRDALFGLHTQMHTLFQRAPTSEAAADVFDAILQATLPPGLDPFWPQTRGSSAALAHARAHAPQMPLARLDGMRDATLARALYLIPDAVLHSAALPSGPFARLASLELRHASPAPLAPVANLAALLPELVPSCLDDPLACAILSFVYKTCSAPAAQDNSVSRTWIEDAVCAAMQEIPISISMCAPHMTWFVWECGSARMQSTLLDRGLRFLTRRYAEDVHDTPTTMAWTRALAPVVQTLGQVYASVAEPFLAATVQHRCKDRDAIRLALAITHTYTLKNAVAERLLHTLLSHTDMLEVARRGADEPLRRPMVALVVRLARCAHDALSQPTTLARLLYLYTGTLHPCDTALFALLERHARRPLGDVWAAWTTDMSIVPSTLQKDTILTALLSLHPAGTHASCVHMPRTPDQVAHPSREACAAYDPWLVLNLVGGAMLEREQQEPMGHVHLTGLEWLAILRTGAVGVVACCLSSHRASLRLYATKVLGKMYAALQPTTFREKELVLLALERIRDTLPPPPPTSVHGTYEQVPWLPSITTLFAAHALRAIAMPYHLLFPEMFRFLLQRPRLDTQDVPLLYNLLHSTSDEWRTERAWILRFLGDALHAHAHVAATSHPQGVARAKVEWKVFKRRRIWDLMLSLYAAMADRTSGGHADANTDQRLASQMEEIMLASASIPHVAHELMTRRGLLAWITLRISSEHGGNEPASDRASFWLTWLWRLCAPPTLAHKDVLARLELIDRQMDGALVTSVLIPATRALTQHGASDTARSLHGMSRACVQPALALVLVLLEYAVLHASSRVRRNAFACIGVLDTIILWMASDRHHEADLDDHALQCVLLLACCGAPEHHVHRLFRSLRICNMHPWTWKPRPWALHSLLQLHRQ</sequence>
<evidence type="ECO:0008006" key="6">
    <source>
        <dbReference type="Google" id="ProtNLM"/>
    </source>
</evidence>
<dbReference type="GO" id="GO:0005730">
    <property type="term" value="C:nucleolus"/>
    <property type="evidence" value="ECO:0007669"/>
    <property type="project" value="TreeGrafter"/>
</dbReference>
<dbReference type="STRING" id="425265.A8PWU2"/>
<evidence type="ECO:0000259" key="3">
    <source>
        <dbReference type="Pfam" id="PF26140"/>
    </source>
</evidence>
<name>A8PWU2_MALGO</name>
<dbReference type="GO" id="GO:0000463">
    <property type="term" value="P:maturation of LSU-rRNA from tricistronic rRNA transcript (SSU-rRNA, 5.8S rRNA, LSU-rRNA)"/>
    <property type="evidence" value="ECO:0007669"/>
    <property type="project" value="TreeGrafter"/>
</dbReference>
<dbReference type="InterPro" id="IPR016024">
    <property type="entry name" value="ARM-type_fold"/>
</dbReference>
<dbReference type="GeneID" id="5856255"/>
<dbReference type="SUPFAM" id="SSF48371">
    <property type="entry name" value="ARM repeat"/>
    <property type="match status" value="1"/>
</dbReference>
<dbReference type="EMBL" id="AAYY01000003">
    <property type="protein sequence ID" value="EDP44736.1"/>
    <property type="molecule type" value="Genomic_DNA"/>
</dbReference>